<evidence type="ECO:0000256" key="6">
    <source>
        <dbReference type="ARBA" id="ARBA00023049"/>
    </source>
</evidence>
<feature type="transmembrane region" description="Helical" evidence="8">
    <location>
        <begin position="482"/>
        <end position="507"/>
    </location>
</feature>
<evidence type="ECO:0000256" key="1">
    <source>
        <dbReference type="ARBA" id="ARBA00001947"/>
    </source>
</evidence>
<keyword evidence="8" id="KW-1133">Transmembrane helix</keyword>
<feature type="transmembrane region" description="Helical" evidence="8">
    <location>
        <begin position="592"/>
        <end position="612"/>
    </location>
</feature>
<reference evidence="10 11" key="1">
    <citation type="submission" date="2019-07" db="EMBL/GenBank/DDBJ databases">
        <authorList>
            <person name="Zhu P."/>
        </authorList>
    </citation>
    <scope>NUCLEOTIDE SEQUENCE [LARGE SCALE GENOMIC DNA]</scope>
    <source>
        <strain evidence="10 11">SSL-25</strain>
    </source>
</reference>
<keyword evidence="8" id="KW-0472">Membrane</keyword>
<keyword evidence="8" id="KW-0812">Transmembrane</keyword>
<feature type="transmembrane region" description="Helical" evidence="8">
    <location>
        <begin position="71"/>
        <end position="90"/>
    </location>
</feature>
<feature type="transmembrane region" description="Helical" evidence="8">
    <location>
        <begin position="248"/>
        <end position="266"/>
    </location>
</feature>
<name>A0A5B8JC30_9ACTN</name>
<dbReference type="GO" id="GO:0004222">
    <property type="term" value="F:metalloendopeptidase activity"/>
    <property type="evidence" value="ECO:0007669"/>
    <property type="project" value="InterPro"/>
</dbReference>
<accession>A0A5B8JC30</accession>
<feature type="transmembrane region" description="Helical" evidence="8">
    <location>
        <begin position="561"/>
        <end position="580"/>
    </location>
</feature>
<evidence type="ECO:0000259" key="9">
    <source>
        <dbReference type="Pfam" id="PF01435"/>
    </source>
</evidence>
<keyword evidence="11" id="KW-1185">Reference proteome</keyword>
<dbReference type="GO" id="GO:0046872">
    <property type="term" value="F:metal ion binding"/>
    <property type="evidence" value="ECO:0007669"/>
    <property type="project" value="UniProtKB-KW"/>
</dbReference>
<gene>
    <name evidence="10" type="ORF">FQU76_23655</name>
</gene>
<dbReference type="InterPro" id="IPR001915">
    <property type="entry name" value="Peptidase_M48"/>
</dbReference>
<feature type="domain" description="Peptidase M48" evidence="9">
    <location>
        <begin position="224"/>
        <end position="357"/>
    </location>
</feature>
<dbReference type="Pfam" id="PF01435">
    <property type="entry name" value="Peptidase_M48"/>
    <property type="match status" value="1"/>
</dbReference>
<keyword evidence="5" id="KW-0862">Zinc</keyword>
<feature type="transmembrane region" description="Helical" evidence="8">
    <location>
        <begin position="519"/>
        <end position="541"/>
    </location>
</feature>
<dbReference type="AlphaFoldDB" id="A0A5B8JC30"/>
<evidence type="ECO:0000313" key="11">
    <source>
        <dbReference type="Proteomes" id="UP000320580"/>
    </source>
</evidence>
<feature type="transmembrane region" description="Helical" evidence="8">
    <location>
        <begin position="396"/>
        <end position="418"/>
    </location>
</feature>
<organism evidence="10 11">
    <name type="scientific">Streptomyces qinzhouensis</name>
    <dbReference type="NCBI Taxonomy" id="2599401"/>
    <lineage>
        <taxon>Bacteria</taxon>
        <taxon>Bacillati</taxon>
        <taxon>Actinomycetota</taxon>
        <taxon>Actinomycetes</taxon>
        <taxon>Kitasatosporales</taxon>
        <taxon>Streptomycetaceae</taxon>
        <taxon>Streptomyces</taxon>
    </lineage>
</organism>
<evidence type="ECO:0000256" key="3">
    <source>
        <dbReference type="ARBA" id="ARBA00022723"/>
    </source>
</evidence>
<feature type="compositionally biased region" description="Low complexity" evidence="7">
    <location>
        <begin position="25"/>
        <end position="38"/>
    </location>
</feature>
<feature type="transmembrane region" description="Helical" evidence="8">
    <location>
        <begin position="278"/>
        <end position="298"/>
    </location>
</feature>
<keyword evidence="6 10" id="KW-0482">Metalloprotease</keyword>
<dbReference type="OrthoDB" id="4154580at2"/>
<keyword evidence="2 10" id="KW-0645">Protease</keyword>
<keyword evidence="3" id="KW-0479">Metal-binding</keyword>
<sequence>MASASNPAEAPRPPRPPRPSRPRWRSGSSRLSRAVSARVRIRHGKPRTPPPPAPASLIAAARLPQPTTTRLVQLVVVAAAGAAFAAWWWLVKERDHWPGTQLDCLPGPVPAGRDPMDTVTGFTRCVDGVRLDQALVVLCGPLALLLLALVTGALVRAGALSRRRTRPAGPEMAARLAAVVPEGAAGPPRLLIRRGRGLGLGARADGTVRRPRVIAGAGAHLQPERDIGALFRHEVAHITARDVGRVRIAIAAWWILLAGVTVPLALELAPRPGNIGGAISLRLAVILGVFGLTLCGVLRIREHDADVRAAADPRDGGDMAAYIARDRSPTPRRRITRLLGLATHPTRADRLSALDRPARLWGLSVPESLATGIAAGLVFTDAALLITALTPDSIATGYRITGALTGWAVAGVVTVALWRAAAVRHPDAYGLRPARRGAALGAGVLAGSQLSARAAGDWTDAFGTADGLAADFSLANATAGRAAALTLALIVGGALFTTWAAALARAAGAAPDGPRSGPACAAAVALSGAVLAMPLGTWFLLAALAAVEADSVPYWGAMDSRAWVIGATLTLFGALAPFALTALRRTRPRLRLVPAVAVALFALPTAAAWIPLTASADSSPRRVLFPATVATPKPHKLLTTSPSPPSSPPSPPSPPSGDEPVIDIDDLPVLPPPEAEGREPVRDPFIACLALNAGRSALWADPAGREETAELLAGVDDTVLRAVSAVLRRSHPEPVHSDVPQAAILRCDLLRRYAR</sequence>
<dbReference type="EMBL" id="CP042266">
    <property type="protein sequence ID" value="QDY79017.1"/>
    <property type="molecule type" value="Genomic_DNA"/>
</dbReference>
<feature type="transmembrane region" description="Helical" evidence="8">
    <location>
        <begin position="134"/>
        <end position="155"/>
    </location>
</feature>
<evidence type="ECO:0000256" key="4">
    <source>
        <dbReference type="ARBA" id="ARBA00022801"/>
    </source>
</evidence>
<protein>
    <submittedName>
        <fullName evidence="10">M48 family metalloprotease</fullName>
    </submittedName>
</protein>
<evidence type="ECO:0000256" key="2">
    <source>
        <dbReference type="ARBA" id="ARBA00022670"/>
    </source>
</evidence>
<keyword evidence="4" id="KW-0378">Hydrolase</keyword>
<feature type="region of interest" description="Disordered" evidence="7">
    <location>
        <begin position="1"/>
        <end position="54"/>
    </location>
</feature>
<dbReference type="KEGG" id="sqz:FQU76_23655"/>
<dbReference type="GO" id="GO:0006508">
    <property type="term" value="P:proteolysis"/>
    <property type="evidence" value="ECO:0007669"/>
    <property type="project" value="UniProtKB-KW"/>
</dbReference>
<proteinExistence type="predicted"/>
<evidence type="ECO:0000313" key="10">
    <source>
        <dbReference type="EMBL" id="QDY79017.1"/>
    </source>
</evidence>
<evidence type="ECO:0000256" key="7">
    <source>
        <dbReference type="SAM" id="MobiDB-lite"/>
    </source>
</evidence>
<dbReference type="Proteomes" id="UP000320580">
    <property type="component" value="Chromosome"/>
</dbReference>
<evidence type="ECO:0000256" key="8">
    <source>
        <dbReference type="SAM" id="Phobius"/>
    </source>
</evidence>
<feature type="region of interest" description="Disordered" evidence="7">
    <location>
        <begin position="634"/>
        <end position="679"/>
    </location>
</feature>
<feature type="compositionally biased region" description="Pro residues" evidence="7">
    <location>
        <begin position="642"/>
        <end position="657"/>
    </location>
</feature>
<evidence type="ECO:0000256" key="5">
    <source>
        <dbReference type="ARBA" id="ARBA00022833"/>
    </source>
</evidence>
<comment type="cofactor">
    <cofactor evidence="1">
        <name>Zn(2+)</name>
        <dbReference type="ChEBI" id="CHEBI:29105"/>
    </cofactor>
</comment>